<evidence type="ECO:0000256" key="5">
    <source>
        <dbReference type="ARBA" id="ARBA00023242"/>
    </source>
</evidence>
<dbReference type="InterPro" id="IPR013180">
    <property type="entry name" value="CTNNBL1_N"/>
</dbReference>
<dbReference type="PANTHER" id="PTHR14978:SF0">
    <property type="entry name" value="BETA-CATENIN-LIKE PROTEIN 1"/>
    <property type="match status" value="1"/>
</dbReference>
<keyword evidence="5" id="KW-0539">Nucleus</keyword>
<accession>A0A140KN77</accession>
<protein>
    <recommendedName>
        <fullName evidence="7">Beta-catenin-like protein 1 N-terminal domain-containing protein</fullName>
    </recommendedName>
</protein>
<dbReference type="InterPro" id="IPR016024">
    <property type="entry name" value="ARM-type_fold"/>
</dbReference>
<reference evidence="8" key="1">
    <citation type="submission" date="2014-06" db="EMBL/GenBank/DDBJ databases">
        <authorList>
            <person name="Ju J."/>
            <person name="Zhang J."/>
        </authorList>
    </citation>
    <scope>NUCLEOTIDE SEQUENCE</scope>
    <source>
        <strain evidence="8">SscI8</strain>
    </source>
</reference>
<keyword evidence="2" id="KW-0597">Phosphoprotein</keyword>
<evidence type="ECO:0000256" key="4">
    <source>
        <dbReference type="ARBA" id="ARBA00023054"/>
    </source>
</evidence>
<feature type="domain" description="Beta-catenin-like protein 1 N-terminal" evidence="7">
    <location>
        <begin position="89"/>
        <end position="200"/>
    </location>
</feature>
<dbReference type="SUPFAM" id="SSF48371">
    <property type="entry name" value="ARM repeat"/>
    <property type="match status" value="1"/>
</dbReference>
<dbReference type="EMBL" id="LK056669">
    <property type="protein sequence ID" value="CDR87892.1"/>
    <property type="molecule type" value="Genomic_DNA"/>
</dbReference>
<proteinExistence type="predicted"/>
<dbReference type="OrthoDB" id="1898821at2759"/>
<evidence type="ECO:0000313" key="8">
    <source>
        <dbReference type="EMBL" id="CDR87892.1"/>
    </source>
</evidence>
<evidence type="ECO:0000256" key="6">
    <source>
        <dbReference type="SAM" id="MobiDB-lite"/>
    </source>
</evidence>
<feature type="compositionally biased region" description="Acidic residues" evidence="6">
    <location>
        <begin position="57"/>
        <end position="67"/>
    </location>
</feature>
<name>A0A140KN77_9BASI</name>
<evidence type="ECO:0000256" key="3">
    <source>
        <dbReference type="ARBA" id="ARBA00022737"/>
    </source>
</evidence>
<sequence>MDVGKLFKLPELSSGAVNKRKWSAPKPDEPSSSLSRTEAGPSDPSSSRPHKAARVDDEPEDNDDDSAVEETHFFSDDDQEDGRFFGGGLTAEQKQILDIMDSGEQAATDPSSVNDLPVLRKQLLRFERAINKNAEMRVKHASDPARFIDSEADLDAELKSLLVLTTQPALFYSEFVKLGGAASLVGLLSHENADIAAAAIEVIEELTDDDVLDQANAQSEDDEDDDVAAKALEAMNELVGALLQQSLLDLLVSNLSRFNDYLDPTLPEEEAASKAVEVENDAQAIYHILGAIENLVSSRPAVAEQLISSTPFLQWVLKRLATQRAIDQNTNYAAELLAILLQSSHPNRDALGLAKHEGETGIDVLLGVVARYRRAAPQGAEEQEFAENVFDCLCSTLSSPANKRRFLEGEGVELMVLLMKEKKFGRTRAIKVLDHASSGPSGGAICERIVEAQALAPLFSAFMHCSLKRSTAQTTEHLLGIFNSLFTHLPSDSIPRIRLLTKFISNNYTPTDHLLHLRESLLTRLPTLPTQTQNDLHHLPILDHALFSLQLLDTVLAWLVMEDDACKDHVRLMLKRKKMGLGDVVGTLRGYSDDVGDQVAIDPAEGEGEGLKTRDILAALIGYLESL</sequence>
<dbReference type="InterPro" id="IPR039678">
    <property type="entry name" value="CTNNBL1"/>
</dbReference>
<dbReference type="Gene3D" id="1.25.10.10">
    <property type="entry name" value="Leucine-rich Repeat Variant"/>
    <property type="match status" value="1"/>
</dbReference>
<evidence type="ECO:0000256" key="1">
    <source>
        <dbReference type="ARBA" id="ARBA00004123"/>
    </source>
</evidence>
<keyword evidence="4" id="KW-0175">Coiled coil</keyword>
<dbReference type="FunFam" id="1.25.10.10:FF:001136">
    <property type="entry name" value="Beta-catenin-like protein 1"/>
    <property type="match status" value="1"/>
</dbReference>
<dbReference type="Pfam" id="PF08216">
    <property type="entry name" value="CTNNBL"/>
    <property type="match status" value="1"/>
</dbReference>
<dbReference type="SMART" id="SM01156">
    <property type="entry name" value="DUF1716"/>
    <property type="match status" value="1"/>
</dbReference>
<dbReference type="InterPro" id="IPR011989">
    <property type="entry name" value="ARM-like"/>
</dbReference>
<dbReference type="AlphaFoldDB" id="A0A140KN77"/>
<dbReference type="GO" id="GO:0010467">
    <property type="term" value="P:gene expression"/>
    <property type="evidence" value="ECO:0007669"/>
    <property type="project" value="UniProtKB-ARBA"/>
</dbReference>
<dbReference type="PANTHER" id="PTHR14978">
    <property type="entry name" value="BETA-CATENIN-LIKE PROTEIN 1 NUCLEAR ASSOCIATED PROTEIN"/>
    <property type="match status" value="1"/>
</dbReference>
<evidence type="ECO:0000259" key="7">
    <source>
        <dbReference type="SMART" id="SM01156"/>
    </source>
</evidence>
<keyword evidence="3" id="KW-0677">Repeat</keyword>
<gene>
    <name evidence="8" type="ORF">SPSC_03568</name>
</gene>
<evidence type="ECO:0000256" key="2">
    <source>
        <dbReference type="ARBA" id="ARBA00022553"/>
    </source>
</evidence>
<organism evidence="8">
    <name type="scientific">Sporisorium scitamineum</name>
    <dbReference type="NCBI Taxonomy" id="49012"/>
    <lineage>
        <taxon>Eukaryota</taxon>
        <taxon>Fungi</taxon>
        <taxon>Dikarya</taxon>
        <taxon>Basidiomycota</taxon>
        <taxon>Ustilaginomycotina</taxon>
        <taxon>Ustilaginomycetes</taxon>
        <taxon>Ustilaginales</taxon>
        <taxon>Ustilaginaceae</taxon>
        <taxon>Sporisorium</taxon>
    </lineage>
</organism>
<comment type="subcellular location">
    <subcellularLocation>
        <location evidence="1">Nucleus</location>
    </subcellularLocation>
</comment>
<dbReference type="GO" id="GO:0005681">
    <property type="term" value="C:spliceosomal complex"/>
    <property type="evidence" value="ECO:0007669"/>
    <property type="project" value="TreeGrafter"/>
</dbReference>
<feature type="region of interest" description="Disordered" evidence="6">
    <location>
        <begin position="1"/>
        <end position="67"/>
    </location>
</feature>